<sequence length="76" mass="8791">MSSKPSNVRPSEGGRSDEAMSINLNIKPTTITVAEVEKRKPQENLKENEEIYSVSEPEFKETYIYNWFPEYDFAAE</sequence>
<protein>
    <submittedName>
        <fullName evidence="2">Uncharacterized protein</fullName>
    </submittedName>
</protein>
<feature type="region of interest" description="Disordered" evidence="1">
    <location>
        <begin position="1"/>
        <end position="27"/>
    </location>
</feature>
<comment type="caution">
    <text evidence="2">The sequence shown here is derived from an EMBL/GenBank/DDBJ whole genome shotgun (WGS) entry which is preliminary data.</text>
</comment>
<name>A0AAV9VTL1_9PEZI</name>
<reference evidence="2 3" key="1">
    <citation type="submission" date="2023-08" db="EMBL/GenBank/DDBJ databases">
        <authorList>
            <person name="Palmer J.M."/>
        </authorList>
    </citation>
    <scope>NUCLEOTIDE SEQUENCE [LARGE SCALE GENOMIC DNA]</scope>
    <source>
        <strain evidence="2 3">TWF481</strain>
    </source>
</reference>
<evidence type="ECO:0000313" key="2">
    <source>
        <dbReference type="EMBL" id="KAK6495711.1"/>
    </source>
</evidence>
<keyword evidence="3" id="KW-1185">Reference proteome</keyword>
<dbReference type="EMBL" id="JAVHJL010000012">
    <property type="protein sequence ID" value="KAK6495711.1"/>
    <property type="molecule type" value="Genomic_DNA"/>
</dbReference>
<accession>A0AAV9VTL1</accession>
<evidence type="ECO:0000313" key="3">
    <source>
        <dbReference type="Proteomes" id="UP001370758"/>
    </source>
</evidence>
<dbReference type="Proteomes" id="UP001370758">
    <property type="component" value="Unassembled WGS sequence"/>
</dbReference>
<organism evidence="2 3">
    <name type="scientific">Arthrobotrys musiformis</name>
    <dbReference type="NCBI Taxonomy" id="47236"/>
    <lineage>
        <taxon>Eukaryota</taxon>
        <taxon>Fungi</taxon>
        <taxon>Dikarya</taxon>
        <taxon>Ascomycota</taxon>
        <taxon>Pezizomycotina</taxon>
        <taxon>Orbiliomycetes</taxon>
        <taxon>Orbiliales</taxon>
        <taxon>Orbiliaceae</taxon>
        <taxon>Arthrobotrys</taxon>
    </lineage>
</organism>
<dbReference type="AlphaFoldDB" id="A0AAV9VTL1"/>
<proteinExistence type="predicted"/>
<gene>
    <name evidence="2" type="ORF">TWF481_002758</name>
</gene>
<evidence type="ECO:0000256" key="1">
    <source>
        <dbReference type="SAM" id="MobiDB-lite"/>
    </source>
</evidence>